<organism evidence="1 2">
    <name type="scientific">Apostasia shenzhenica</name>
    <dbReference type="NCBI Taxonomy" id="1088818"/>
    <lineage>
        <taxon>Eukaryota</taxon>
        <taxon>Viridiplantae</taxon>
        <taxon>Streptophyta</taxon>
        <taxon>Embryophyta</taxon>
        <taxon>Tracheophyta</taxon>
        <taxon>Spermatophyta</taxon>
        <taxon>Magnoliopsida</taxon>
        <taxon>Liliopsida</taxon>
        <taxon>Asparagales</taxon>
        <taxon>Orchidaceae</taxon>
        <taxon>Apostasioideae</taxon>
        <taxon>Apostasia</taxon>
    </lineage>
</organism>
<gene>
    <name evidence="1" type="ORF">AXF42_Ash020268</name>
</gene>
<proteinExistence type="predicted"/>
<dbReference type="Proteomes" id="UP000236161">
    <property type="component" value="Unassembled WGS sequence"/>
</dbReference>
<sequence>MSLKSTMNMLFKERDPDKLVDGFKLASESYRFRCRHRIYEATVRRLTASGRFDAVEAVLEHQKHFAADLSRERFGVRVITLYGKAGMAGQAAATFDQHPSFGCPRSVTSFNGSPCGRLRRCSR</sequence>
<keyword evidence="2" id="KW-1185">Reference proteome</keyword>
<evidence type="ECO:0000313" key="1">
    <source>
        <dbReference type="EMBL" id="PKA46377.1"/>
    </source>
</evidence>
<evidence type="ECO:0000313" key="2">
    <source>
        <dbReference type="Proteomes" id="UP000236161"/>
    </source>
</evidence>
<dbReference type="STRING" id="1088818.A0A2H9ZSV6"/>
<name>A0A2H9ZSV6_9ASPA</name>
<protein>
    <submittedName>
        <fullName evidence="1">Pentatricopeptide repeat-containing protein</fullName>
    </submittedName>
</protein>
<accession>A0A2H9ZSV6</accession>
<dbReference type="OrthoDB" id="185373at2759"/>
<reference evidence="1 2" key="1">
    <citation type="journal article" date="2017" name="Nature">
        <title>The Apostasia genome and the evolution of orchids.</title>
        <authorList>
            <person name="Zhang G.Q."/>
            <person name="Liu K.W."/>
            <person name="Li Z."/>
            <person name="Lohaus R."/>
            <person name="Hsiao Y.Y."/>
            <person name="Niu S.C."/>
            <person name="Wang J.Y."/>
            <person name="Lin Y.C."/>
            <person name="Xu Q."/>
            <person name="Chen L.J."/>
            <person name="Yoshida K."/>
            <person name="Fujiwara S."/>
            <person name="Wang Z.W."/>
            <person name="Zhang Y.Q."/>
            <person name="Mitsuda N."/>
            <person name="Wang M."/>
            <person name="Liu G.H."/>
            <person name="Pecoraro L."/>
            <person name="Huang H.X."/>
            <person name="Xiao X.J."/>
            <person name="Lin M."/>
            <person name="Wu X.Y."/>
            <person name="Wu W.L."/>
            <person name="Chen Y.Y."/>
            <person name="Chang S.B."/>
            <person name="Sakamoto S."/>
            <person name="Ohme-Takagi M."/>
            <person name="Yagi M."/>
            <person name="Zeng S.J."/>
            <person name="Shen C.Y."/>
            <person name="Yeh C.M."/>
            <person name="Luo Y.B."/>
            <person name="Tsai W.C."/>
            <person name="Van de Peer Y."/>
            <person name="Liu Z.J."/>
        </authorList>
    </citation>
    <scope>NUCLEOTIDE SEQUENCE [LARGE SCALE GENOMIC DNA]</scope>
    <source>
        <strain evidence="2">cv. Shenzhen</strain>
        <tissue evidence="1">Stem</tissue>
    </source>
</reference>
<dbReference type="EMBL" id="KZ454165">
    <property type="protein sequence ID" value="PKA46377.1"/>
    <property type="molecule type" value="Genomic_DNA"/>
</dbReference>
<dbReference type="AlphaFoldDB" id="A0A2H9ZSV6"/>